<dbReference type="SUPFAM" id="SSF52833">
    <property type="entry name" value="Thioredoxin-like"/>
    <property type="match status" value="1"/>
</dbReference>
<name>A0A1H2F4I1_9GAMM</name>
<feature type="domain" description="Glutaredoxin" evidence="1">
    <location>
        <begin position="51"/>
        <end position="103"/>
    </location>
</feature>
<dbReference type="STRING" id="1434072.SAMN05216210_1280"/>
<sequence>MNIVIRYFFRFVRLVLTPVILLMEKLSTPKALSRSAEAQADVDNACKDLALYQFQACPFCVKVRKEIARLGLNIDLRDARNDADHRAELESGGGRIKVPCLRVTQSDGQQTWLYESGEINQWLRERFEPAVEDAAKV</sequence>
<dbReference type="Gene3D" id="3.40.30.10">
    <property type="entry name" value="Glutaredoxin"/>
    <property type="match status" value="1"/>
</dbReference>
<organism evidence="2 3">
    <name type="scientific">Halopseudomonas salegens</name>
    <dbReference type="NCBI Taxonomy" id="1434072"/>
    <lineage>
        <taxon>Bacteria</taxon>
        <taxon>Pseudomonadati</taxon>
        <taxon>Pseudomonadota</taxon>
        <taxon>Gammaproteobacteria</taxon>
        <taxon>Pseudomonadales</taxon>
        <taxon>Pseudomonadaceae</taxon>
        <taxon>Halopseudomonas</taxon>
    </lineage>
</organism>
<dbReference type="Proteomes" id="UP000243924">
    <property type="component" value="Chromosome I"/>
</dbReference>
<dbReference type="PROSITE" id="PS00195">
    <property type="entry name" value="GLUTAREDOXIN_1"/>
    <property type="match status" value="1"/>
</dbReference>
<protein>
    <submittedName>
        <fullName evidence="2">Glutaredoxin</fullName>
    </submittedName>
</protein>
<keyword evidence="3" id="KW-1185">Reference proteome</keyword>
<dbReference type="OrthoDB" id="9793736at2"/>
<gene>
    <name evidence="2" type="ORF">SAMN05216210_1280</name>
</gene>
<dbReference type="PROSITE" id="PS51354">
    <property type="entry name" value="GLUTAREDOXIN_2"/>
    <property type="match status" value="1"/>
</dbReference>
<dbReference type="InterPro" id="IPR002109">
    <property type="entry name" value="Glutaredoxin"/>
</dbReference>
<dbReference type="AlphaFoldDB" id="A0A1H2F4I1"/>
<evidence type="ECO:0000259" key="1">
    <source>
        <dbReference type="Pfam" id="PF00462"/>
    </source>
</evidence>
<evidence type="ECO:0000313" key="3">
    <source>
        <dbReference type="Proteomes" id="UP000243924"/>
    </source>
</evidence>
<dbReference type="InterPro" id="IPR036249">
    <property type="entry name" value="Thioredoxin-like_sf"/>
</dbReference>
<dbReference type="RefSeq" id="WP_092385236.1">
    <property type="nucleotide sequence ID" value="NZ_LT629787.1"/>
</dbReference>
<evidence type="ECO:0000313" key="2">
    <source>
        <dbReference type="EMBL" id="SDU02274.1"/>
    </source>
</evidence>
<dbReference type="EMBL" id="LT629787">
    <property type="protein sequence ID" value="SDU02274.1"/>
    <property type="molecule type" value="Genomic_DNA"/>
</dbReference>
<dbReference type="InterPro" id="IPR011767">
    <property type="entry name" value="GLR_AS"/>
</dbReference>
<accession>A0A1H2F4I1</accession>
<dbReference type="Pfam" id="PF00462">
    <property type="entry name" value="Glutaredoxin"/>
    <property type="match status" value="1"/>
</dbReference>
<reference evidence="3" key="1">
    <citation type="submission" date="2016-10" db="EMBL/GenBank/DDBJ databases">
        <authorList>
            <person name="Varghese N."/>
            <person name="Submissions S."/>
        </authorList>
    </citation>
    <scope>NUCLEOTIDE SEQUENCE [LARGE SCALE GENOMIC DNA]</scope>
    <source>
        <strain evidence="3">CECT 8338</strain>
    </source>
</reference>
<proteinExistence type="predicted"/>